<evidence type="ECO:0000313" key="1">
    <source>
        <dbReference type="EMBL" id="KAK1143262.1"/>
    </source>
</evidence>
<sequence length="159" mass="17523">MHFKFPSLVSLSLASLGLALPNMEMTNQTLGHAVVINQCTRPVYVWSVSSFVSPEITVQPHENYTEEFRHDSLTGGVGLKVTTIKDGLYISSPQTVFAYNLVDRAVWYDLSDVFGDPFYGNKVSLLPSEPAITWEDGIPPAGSQVRIQDSSKDLVLTLC</sequence>
<organism evidence="1 2">
    <name type="scientific">Aspergillus melleus</name>
    <dbReference type="NCBI Taxonomy" id="138277"/>
    <lineage>
        <taxon>Eukaryota</taxon>
        <taxon>Fungi</taxon>
        <taxon>Dikarya</taxon>
        <taxon>Ascomycota</taxon>
        <taxon>Pezizomycotina</taxon>
        <taxon>Eurotiomycetes</taxon>
        <taxon>Eurotiomycetidae</taxon>
        <taxon>Eurotiales</taxon>
        <taxon>Aspergillaceae</taxon>
        <taxon>Aspergillus</taxon>
        <taxon>Aspergillus subgen. Circumdati</taxon>
    </lineage>
</organism>
<comment type="caution">
    <text evidence="1">The sequence shown here is derived from an EMBL/GenBank/DDBJ whole genome shotgun (WGS) entry which is preliminary data.</text>
</comment>
<gene>
    <name evidence="1" type="ORF">N8T08_006788</name>
</gene>
<evidence type="ECO:0000313" key="2">
    <source>
        <dbReference type="Proteomes" id="UP001177260"/>
    </source>
</evidence>
<reference evidence="1 2" key="1">
    <citation type="journal article" date="2023" name="ACS Omega">
        <title>Identification of the Neoaspergillic Acid Biosynthesis Gene Cluster by Establishing an In Vitro CRISPR-Ribonucleoprotein Genetic System in Aspergillus melleus.</title>
        <authorList>
            <person name="Yuan B."/>
            <person name="Grau M.F."/>
            <person name="Murata R.M."/>
            <person name="Torok T."/>
            <person name="Venkateswaran K."/>
            <person name="Stajich J.E."/>
            <person name="Wang C.C.C."/>
        </authorList>
    </citation>
    <scope>NUCLEOTIDE SEQUENCE [LARGE SCALE GENOMIC DNA]</scope>
    <source>
        <strain evidence="1 2">IMV 1140</strain>
    </source>
</reference>
<proteinExistence type="predicted"/>
<dbReference type="EMBL" id="JAOPJF010000041">
    <property type="protein sequence ID" value="KAK1143262.1"/>
    <property type="molecule type" value="Genomic_DNA"/>
</dbReference>
<dbReference type="Proteomes" id="UP001177260">
    <property type="component" value="Unassembled WGS sequence"/>
</dbReference>
<keyword evidence="2" id="KW-1185">Reference proteome</keyword>
<name>A0ACC3AZS0_9EURO</name>
<accession>A0ACC3AZS0</accession>
<protein>
    <submittedName>
        <fullName evidence="1">Uncharacterized protein</fullName>
    </submittedName>
</protein>